<comment type="caution">
    <text evidence="1">The sequence shown here is derived from an EMBL/GenBank/DDBJ whole genome shotgun (WGS) entry which is preliminary data.</text>
</comment>
<dbReference type="RefSeq" id="WP_284099617.1">
    <property type="nucleotide sequence ID" value="NZ_JARRAF010000004.1"/>
</dbReference>
<name>A0ABT7DXF5_9NEIS</name>
<sequence>MFDQRTGNRRLVRWKAAVIPVNTEHVIQAFCTEVAPKGLAMFCKEQLQVNTTYRIIIAVPDLTHSTQSYVEVYGKPVYSSLVGSNGEFRTGMKLTEVSPEYKAKLEQYSRNQNV</sequence>
<evidence type="ECO:0008006" key="3">
    <source>
        <dbReference type="Google" id="ProtNLM"/>
    </source>
</evidence>
<accession>A0ABT7DXF5</accession>
<dbReference type="Proteomes" id="UP001172778">
    <property type="component" value="Unassembled WGS sequence"/>
</dbReference>
<reference evidence="1" key="1">
    <citation type="submission" date="2023-03" db="EMBL/GenBank/DDBJ databases">
        <title>Chitinimonas shenzhenensis gen. nov., sp. nov., a novel member of family Burkholderiaceae isolated from activated sludge collected in Shen Zhen, China.</title>
        <authorList>
            <person name="Wang X."/>
        </authorList>
    </citation>
    <scope>NUCLEOTIDE SEQUENCE</scope>
    <source>
        <strain evidence="1">DQS-5</strain>
    </source>
</reference>
<gene>
    <name evidence="1" type="ORF">PZA18_04595</name>
</gene>
<evidence type="ECO:0000313" key="2">
    <source>
        <dbReference type="Proteomes" id="UP001172778"/>
    </source>
</evidence>
<proteinExistence type="predicted"/>
<keyword evidence="2" id="KW-1185">Reference proteome</keyword>
<protein>
    <recommendedName>
        <fullName evidence="3">PilZ domain-containing protein</fullName>
    </recommendedName>
</protein>
<organism evidence="1 2">
    <name type="scientific">Parachitinimonas caeni</name>
    <dbReference type="NCBI Taxonomy" id="3031301"/>
    <lineage>
        <taxon>Bacteria</taxon>
        <taxon>Pseudomonadati</taxon>
        <taxon>Pseudomonadota</taxon>
        <taxon>Betaproteobacteria</taxon>
        <taxon>Neisseriales</taxon>
        <taxon>Chitinibacteraceae</taxon>
        <taxon>Parachitinimonas</taxon>
    </lineage>
</organism>
<dbReference type="EMBL" id="JARRAF010000004">
    <property type="protein sequence ID" value="MDK2123327.1"/>
    <property type="molecule type" value="Genomic_DNA"/>
</dbReference>
<evidence type="ECO:0000313" key="1">
    <source>
        <dbReference type="EMBL" id="MDK2123327.1"/>
    </source>
</evidence>